<evidence type="ECO:0000313" key="3">
    <source>
        <dbReference type="Proteomes" id="UP000270988"/>
    </source>
</evidence>
<keyword evidence="1" id="KW-0812">Transmembrane</keyword>
<sequence>MSATFSPLDIIIPVILVLYFIAGLRSGFFTTLGTFIGLALGVCAAAWLIPLAVAAVGSKWG</sequence>
<name>A0A3S5C1C6_9MICC</name>
<dbReference type="AlphaFoldDB" id="A0A3S5C1C6"/>
<gene>
    <name evidence="2" type="ORF">NCTC10918_01529</name>
</gene>
<feature type="transmembrane region" description="Helical" evidence="1">
    <location>
        <begin position="34"/>
        <end position="56"/>
    </location>
</feature>
<evidence type="ECO:0000256" key="1">
    <source>
        <dbReference type="SAM" id="Phobius"/>
    </source>
</evidence>
<accession>A0A3S5C1C6</accession>
<organism evidence="2 3">
    <name type="scientific">Rothia dentocariosa</name>
    <dbReference type="NCBI Taxonomy" id="2047"/>
    <lineage>
        <taxon>Bacteria</taxon>
        <taxon>Bacillati</taxon>
        <taxon>Actinomycetota</taxon>
        <taxon>Actinomycetes</taxon>
        <taxon>Micrococcales</taxon>
        <taxon>Micrococcaceae</taxon>
        <taxon>Rothia</taxon>
    </lineage>
</organism>
<proteinExistence type="predicted"/>
<feature type="transmembrane region" description="Helical" evidence="1">
    <location>
        <begin position="7"/>
        <end position="28"/>
    </location>
</feature>
<keyword evidence="1" id="KW-0472">Membrane</keyword>
<dbReference type="EMBL" id="LR134521">
    <property type="protein sequence ID" value="VEJ30252.1"/>
    <property type="molecule type" value="Genomic_DNA"/>
</dbReference>
<evidence type="ECO:0008006" key="4">
    <source>
        <dbReference type="Google" id="ProtNLM"/>
    </source>
</evidence>
<evidence type="ECO:0000313" key="2">
    <source>
        <dbReference type="EMBL" id="VEJ30252.1"/>
    </source>
</evidence>
<protein>
    <recommendedName>
        <fullName evidence="4">L-lactate permease</fullName>
    </recommendedName>
</protein>
<dbReference type="Proteomes" id="UP000270988">
    <property type="component" value="Chromosome"/>
</dbReference>
<reference evidence="2 3" key="1">
    <citation type="submission" date="2018-12" db="EMBL/GenBank/DDBJ databases">
        <authorList>
            <consortium name="Pathogen Informatics"/>
        </authorList>
    </citation>
    <scope>NUCLEOTIDE SEQUENCE [LARGE SCALE GENOMIC DNA]</scope>
    <source>
        <strain evidence="2 3">NCTC10918</strain>
    </source>
</reference>
<keyword evidence="1" id="KW-1133">Transmembrane helix</keyword>